<reference evidence="1 2" key="1">
    <citation type="journal article" date="2012" name="PLoS Pathog.">
        <title>The genome of the obligate intracellular parasite Trachipleistophora hominis: new insights into microsporidian genome dynamics and reductive evolution.</title>
        <authorList>
            <person name="Heinz E."/>
            <person name="Williams T.A."/>
            <person name="Nakjang S."/>
            <person name="Noel C.J."/>
            <person name="Swan D.C."/>
            <person name="Goldberg A.V."/>
            <person name="Harris S.R."/>
            <person name="Weinmaier T."/>
            <person name="Markert S."/>
            <person name="Becher D."/>
            <person name="Bernhardt J."/>
            <person name="Dagan T."/>
            <person name="Hacker C."/>
            <person name="Lucocq J.M."/>
            <person name="Schweder T."/>
            <person name="Rattei T."/>
            <person name="Hall N."/>
            <person name="Hirt R.P."/>
            <person name="Embley T.M."/>
        </authorList>
    </citation>
    <scope>NUCLEOTIDE SEQUENCE [LARGE SCALE GENOMIC DNA]</scope>
</reference>
<dbReference type="InParanoid" id="L7JUC8"/>
<gene>
    <name evidence="1" type="ORF">THOM_1979</name>
</gene>
<dbReference type="AlphaFoldDB" id="L7JUC8"/>
<name>L7JUC8_TRAHO</name>
<dbReference type="HOGENOM" id="CLU_941852_0_0_1"/>
<keyword evidence="2" id="KW-1185">Reference proteome</keyword>
<feature type="non-terminal residue" evidence="1">
    <location>
        <position position="1"/>
    </location>
</feature>
<proteinExistence type="predicted"/>
<dbReference type="VEuPathDB" id="MicrosporidiaDB:THOM_1979"/>
<evidence type="ECO:0000313" key="2">
    <source>
        <dbReference type="Proteomes" id="UP000011185"/>
    </source>
</evidence>
<evidence type="ECO:0000313" key="1">
    <source>
        <dbReference type="EMBL" id="ELQ75083.1"/>
    </source>
</evidence>
<dbReference type="OMA" id="DNLMRIN"/>
<organism evidence="1 2">
    <name type="scientific">Trachipleistophora hominis</name>
    <name type="common">Microsporidian parasite</name>
    <dbReference type="NCBI Taxonomy" id="72359"/>
    <lineage>
        <taxon>Eukaryota</taxon>
        <taxon>Fungi</taxon>
        <taxon>Fungi incertae sedis</taxon>
        <taxon>Microsporidia</taxon>
        <taxon>Pleistophoridae</taxon>
        <taxon>Trachipleistophora</taxon>
    </lineage>
</organism>
<dbReference type="EMBL" id="JH993994">
    <property type="protein sequence ID" value="ELQ75083.1"/>
    <property type="molecule type" value="Genomic_DNA"/>
</dbReference>
<dbReference type="OrthoDB" id="2191243at2759"/>
<protein>
    <submittedName>
        <fullName evidence="1">Uncharacterized protein</fullName>
    </submittedName>
</protein>
<sequence length="296" mass="34488">VMSARTSADDSVKKFVINDNSNDTSDTDKPSEILQLNLVPGTLYINVSGIIGKYGNHPKLESFYVVLKNKEGVVGVEEVKKEYGKAFDVFFKLNIVDNCQLKLILYLKYKNMSFDYRQSSNSKALDKNLKKYGECTVECDKDEIKKWHNGVHFVDYALKKHSEPNIIKRFLELFEPDPPEIYGLKAHVSYIALEEQKMIQVRTISNLSDLKEWLRFRQNTYKKFFHGYVNLKGHGLEHCTHLWKRRYIEWNGYKINIFNVYTSEKIGTVDISNASVQCVDVESKNFLKDNLMRINR</sequence>
<dbReference type="Proteomes" id="UP000011185">
    <property type="component" value="Unassembled WGS sequence"/>
</dbReference>
<accession>L7JUC8</accession>